<feature type="region of interest" description="Disordered" evidence="1">
    <location>
        <begin position="907"/>
        <end position="981"/>
    </location>
</feature>
<keyword evidence="2" id="KW-0472">Membrane</keyword>
<keyword evidence="2" id="KW-0812">Transmembrane</keyword>
<gene>
    <name evidence="4" type="ORF">C0Q70_06064</name>
</gene>
<evidence type="ECO:0000313" key="4">
    <source>
        <dbReference type="EMBL" id="PVD34787.1"/>
    </source>
</evidence>
<keyword evidence="3" id="KW-0732">Signal</keyword>
<feature type="signal peptide" evidence="3">
    <location>
        <begin position="1"/>
        <end position="23"/>
    </location>
</feature>
<dbReference type="AlphaFoldDB" id="A0A2T7PN52"/>
<evidence type="ECO:0000313" key="5">
    <source>
        <dbReference type="Proteomes" id="UP000245119"/>
    </source>
</evidence>
<keyword evidence="5" id="KW-1185">Reference proteome</keyword>
<feature type="compositionally biased region" description="Basic and acidic residues" evidence="1">
    <location>
        <begin position="958"/>
        <end position="981"/>
    </location>
</feature>
<feature type="chain" id="PRO_5015568798" evidence="3">
    <location>
        <begin position="24"/>
        <end position="1051"/>
    </location>
</feature>
<evidence type="ECO:0000256" key="3">
    <source>
        <dbReference type="SAM" id="SignalP"/>
    </source>
</evidence>
<reference evidence="4 5" key="1">
    <citation type="submission" date="2018-04" db="EMBL/GenBank/DDBJ databases">
        <title>The genome of golden apple snail Pomacea canaliculata provides insight into stress tolerance and invasive adaptation.</title>
        <authorList>
            <person name="Liu C."/>
            <person name="Liu B."/>
            <person name="Ren Y."/>
            <person name="Zhang Y."/>
            <person name="Wang H."/>
            <person name="Li S."/>
            <person name="Jiang F."/>
            <person name="Yin L."/>
            <person name="Zhang G."/>
            <person name="Qian W."/>
            <person name="Fan W."/>
        </authorList>
    </citation>
    <scope>NUCLEOTIDE SEQUENCE [LARGE SCALE GENOMIC DNA]</scope>
    <source>
        <strain evidence="4">SZHN2017</strain>
        <tissue evidence="4">Muscle</tissue>
    </source>
</reference>
<feature type="region of interest" description="Disordered" evidence="1">
    <location>
        <begin position="1017"/>
        <end position="1051"/>
    </location>
</feature>
<keyword evidence="2" id="KW-1133">Transmembrane helix</keyword>
<name>A0A2T7PN52_POMCA</name>
<dbReference type="OrthoDB" id="5965014at2759"/>
<feature type="transmembrane region" description="Helical" evidence="2">
    <location>
        <begin position="700"/>
        <end position="722"/>
    </location>
</feature>
<feature type="transmembrane region" description="Helical" evidence="2">
    <location>
        <begin position="605"/>
        <end position="628"/>
    </location>
</feature>
<evidence type="ECO:0000256" key="2">
    <source>
        <dbReference type="SAM" id="Phobius"/>
    </source>
</evidence>
<feature type="compositionally biased region" description="Basic and acidic residues" evidence="1">
    <location>
        <begin position="929"/>
        <end position="950"/>
    </location>
</feature>
<protein>
    <submittedName>
        <fullName evidence="4">Uncharacterized protein</fullName>
    </submittedName>
</protein>
<organism evidence="4 5">
    <name type="scientific">Pomacea canaliculata</name>
    <name type="common">Golden apple snail</name>
    <dbReference type="NCBI Taxonomy" id="400727"/>
    <lineage>
        <taxon>Eukaryota</taxon>
        <taxon>Metazoa</taxon>
        <taxon>Spiralia</taxon>
        <taxon>Lophotrochozoa</taxon>
        <taxon>Mollusca</taxon>
        <taxon>Gastropoda</taxon>
        <taxon>Caenogastropoda</taxon>
        <taxon>Architaenioglossa</taxon>
        <taxon>Ampullarioidea</taxon>
        <taxon>Ampullariidae</taxon>
        <taxon>Pomacea</taxon>
    </lineage>
</organism>
<feature type="transmembrane region" description="Helical" evidence="2">
    <location>
        <begin position="536"/>
        <end position="556"/>
    </location>
</feature>
<feature type="transmembrane region" description="Helical" evidence="2">
    <location>
        <begin position="474"/>
        <end position="498"/>
    </location>
</feature>
<proteinExistence type="predicted"/>
<sequence>MSGLVSSCVWLVLCCFPHNPGICLPVDKSIDWVKAFGWDGPLRVKTEHAYPCACQTLRSPIISITVATIPHSPDVEMRSRDRCWLVWLLQCWLLALSSGQEPGPSGVHLEDSSFNLTDEIKGQTPKPPVDDPGARGSSEKASIMMTGPNGDLVECTIWARDNIHDFVQQMEDEQDINLFKFLFRFDNYTLQPFKESIGNNFKPNLWYRTRSRHGRTLLMLSFHYDVLSMNILTIGVTEMSVGLQDRPYGCFSNLDPEDKMMILRKLLFSRENAVTRSSYRKSAREEYVCNQVIEDDNGYAELKHKCCMRQIQGTSSAPLMMMTCADIPVLPKLRAGDNVQQIVSGSEYVVKLKKDLKMKIFVSERTDAKVRFKHRLTLEEVSKWRRFREFLDSVPYDEILPVKVSELRIKVKGKRILPENDPPTGLLRTFYDNLGRCKIKQLSAFRDCCETSVYASMEPYFRRKCTWHMFVQTFVKAILLLLVLPSPFYIRLLIYYNYEHEEMIERRSAISRLGLTEKFNLYRTNVIQYFSPVHGIFLATYCLYFVVGLFVGFATYNVREKLKSVTRAALQDMSNVSQTGVLGVIIRFLLYPYRRCGILAFLIAPFYFVAALPVSLFLLAVYCVPTIYLSHRLPFHARKLIGRNSLPEQERKQRFKRVQKLRRRISRVDRAVHKGSSDDREETCCHGDWSFRGLVTVRDVLVQIACSAICLCILYSLALIFAESAGLIIEVLAFTMMGIIVNAGSVLKYVTMALLVIVYMHDCYNNVYENYLTFNKTIIDDMIERTTDDLRRIASMPSDMQENAAFLVSCVDEENSFQPKLNFKKKEIRWKVGQLLLFLDSFDTPRIPLRLFQKLCQIRVYGAPGPVYLNLLAATGKFMIIVGQVDEIISDYKQYWPVIDFIAKRYDPNEPEKDDDEKEGGADNSTQENGKDKENNNDRVKEKTERKDESINLYVRKPSPEDSDFKKVNGDGGRLDGKPCDDKTDAALQSKEDDDMVDLFIDLGIADTAGGWSIYGSSDSLPSDTMMPPYFDPTQMDEEEDPDGVALKDIV</sequence>
<comment type="caution">
    <text evidence="4">The sequence shown here is derived from an EMBL/GenBank/DDBJ whole genome shotgun (WGS) entry which is preliminary data.</text>
</comment>
<feature type="transmembrane region" description="Helical" evidence="2">
    <location>
        <begin position="734"/>
        <end position="760"/>
    </location>
</feature>
<accession>A0A2T7PN52</accession>
<feature type="region of interest" description="Disordered" evidence="1">
    <location>
        <begin position="118"/>
        <end position="143"/>
    </location>
</feature>
<dbReference type="EMBL" id="PZQS01000003">
    <property type="protein sequence ID" value="PVD34787.1"/>
    <property type="molecule type" value="Genomic_DNA"/>
</dbReference>
<dbReference type="Proteomes" id="UP000245119">
    <property type="component" value="Linkage Group LG3"/>
</dbReference>
<evidence type="ECO:0000256" key="1">
    <source>
        <dbReference type="SAM" id="MobiDB-lite"/>
    </source>
</evidence>